<dbReference type="AlphaFoldDB" id="A0A7S4VWI7"/>
<proteinExistence type="predicted"/>
<accession>A0A7S4VWI7</accession>
<organism evidence="1">
    <name type="scientific">Ditylum brightwellii</name>
    <dbReference type="NCBI Taxonomy" id="49249"/>
    <lineage>
        <taxon>Eukaryota</taxon>
        <taxon>Sar</taxon>
        <taxon>Stramenopiles</taxon>
        <taxon>Ochrophyta</taxon>
        <taxon>Bacillariophyta</taxon>
        <taxon>Mediophyceae</taxon>
        <taxon>Lithodesmiophycidae</taxon>
        <taxon>Lithodesmiales</taxon>
        <taxon>Lithodesmiaceae</taxon>
        <taxon>Ditylum</taxon>
    </lineage>
</organism>
<dbReference type="EMBL" id="HBNS01029924">
    <property type="protein sequence ID" value="CAE4623598.1"/>
    <property type="molecule type" value="Transcribed_RNA"/>
</dbReference>
<sequence length="113" mass="13443">MIRNIRYAIRCIAQQQFLMYNIFADWETTSIRIFREFRALLYDTTKYLPFPRGYPETSWHLIGINTFFAARRQFRNLESKGGDLFVHGCDFAKLPLKSVTHWEGTQSMPKPKM</sequence>
<protein>
    <submittedName>
        <fullName evidence="1">Uncharacterized protein</fullName>
    </submittedName>
</protein>
<name>A0A7S4VWI7_9STRA</name>
<evidence type="ECO:0000313" key="1">
    <source>
        <dbReference type="EMBL" id="CAE4623598.1"/>
    </source>
</evidence>
<gene>
    <name evidence="1" type="ORF">DBRI00130_LOCUS23514</name>
</gene>
<reference evidence="1" key="1">
    <citation type="submission" date="2021-01" db="EMBL/GenBank/DDBJ databases">
        <authorList>
            <person name="Corre E."/>
            <person name="Pelletier E."/>
            <person name="Niang G."/>
            <person name="Scheremetjew M."/>
            <person name="Finn R."/>
            <person name="Kale V."/>
            <person name="Holt S."/>
            <person name="Cochrane G."/>
            <person name="Meng A."/>
            <person name="Brown T."/>
            <person name="Cohen L."/>
        </authorList>
    </citation>
    <scope>NUCLEOTIDE SEQUENCE</scope>
    <source>
        <strain evidence="1">GSO104</strain>
    </source>
</reference>